<accession>D6PLN6</accession>
<evidence type="ECO:0000313" key="2">
    <source>
        <dbReference type="EMBL" id="ADD96637.1"/>
    </source>
</evidence>
<dbReference type="InterPro" id="IPR055173">
    <property type="entry name" value="NrdR-like_N"/>
</dbReference>
<reference evidence="2" key="1">
    <citation type="journal article" date="2010" name="ISME J.">
        <title>Metagenome of the Mediterranean deep chlorophyll maximum studied by direct and fosmid library 454 pyrosequencing.</title>
        <authorList>
            <person name="Ghai R."/>
            <person name="Martin-Cuadrado A.B."/>
            <person name="Molto A.G."/>
            <person name="Heredia I.G."/>
            <person name="Cabrera R."/>
            <person name="Martin J."/>
            <person name="Verdu M."/>
            <person name="Deschamps P."/>
            <person name="Moreira D."/>
            <person name="Lopez-Garcia P."/>
            <person name="Mira A."/>
            <person name="Rodriguez-Valera F."/>
        </authorList>
    </citation>
    <scope>NUCLEOTIDE SEQUENCE</scope>
</reference>
<evidence type="ECO:0000259" key="1">
    <source>
        <dbReference type="Pfam" id="PF22811"/>
    </source>
</evidence>
<organism evidence="2">
    <name type="scientific">uncultured organism MedDCM-OCT-S12-C92</name>
    <dbReference type="NCBI Taxonomy" id="743668"/>
    <lineage>
        <taxon>unclassified sequences</taxon>
        <taxon>environmental samples</taxon>
    </lineage>
</organism>
<dbReference type="EMBL" id="GU943153">
    <property type="protein sequence ID" value="ADD96637.1"/>
    <property type="molecule type" value="Genomic_DNA"/>
</dbReference>
<name>D6PLN6_9ZZZZ</name>
<proteinExistence type="predicted"/>
<protein>
    <recommendedName>
        <fullName evidence="1">Transcriptional repressor NrdR-like N-terminal domain-containing protein</fullName>
    </recommendedName>
</protein>
<dbReference type="Pfam" id="PF22811">
    <property type="entry name" value="Zn_ribbon_NrdR"/>
    <property type="match status" value="1"/>
</dbReference>
<feature type="domain" description="Transcriptional repressor NrdR-like N-terminal" evidence="1">
    <location>
        <begin position="10"/>
        <end position="47"/>
    </location>
</feature>
<sequence>MFRPINAPACPECGSIETKVLGRYTSQEDDCVRERRCNECGHRWKTLQSPEEVLDPSIRVKFAKWTSKEGSRRRVKLEYASQSV</sequence>
<dbReference type="AlphaFoldDB" id="D6PLN6"/>